<reference evidence="4" key="1">
    <citation type="journal article" date="2019" name="Int. J. Syst. Evol. Microbiol.">
        <title>The Global Catalogue of Microorganisms (GCM) 10K type strain sequencing project: providing services to taxonomists for standard genome sequencing and annotation.</title>
        <authorList>
            <consortium name="The Broad Institute Genomics Platform"/>
            <consortium name="The Broad Institute Genome Sequencing Center for Infectious Disease"/>
            <person name="Wu L."/>
            <person name="Ma J."/>
        </authorList>
    </citation>
    <scope>NUCLEOTIDE SEQUENCE [LARGE SCALE GENOMIC DNA]</scope>
    <source>
        <strain evidence="4">CGMCC 1.14966</strain>
    </source>
</reference>
<gene>
    <name evidence="3" type="ORF">GCM10011495_07500</name>
</gene>
<sequence length="186" mass="20720">MYLTYEERHCGETYGAAFFFMSIFTMRIRIFWAISLLLATTQLVLAQQAPNNDGFQRRNGQMQVLRNGQSRPMTRDAHLPTGFTVTKDGFVVSPTGQRTELREGQGCDLRGRPVAVQATADGRLALASPASSRPVAPDAVGDSRSSRTLLQAMFGDSDDDEDNGFFKRKKYKKNHGKGHGRWKGDD</sequence>
<keyword evidence="4" id="KW-1185">Reference proteome</keyword>
<proteinExistence type="predicted"/>
<dbReference type="Pfam" id="PF20606">
    <property type="entry name" value="DUF6799"/>
    <property type="match status" value="1"/>
</dbReference>
<protein>
    <recommendedName>
        <fullName evidence="2">DUF6799 domain-containing protein</fullName>
    </recommendedName>
</protein>
<organism evidence="3 4">
    <name type="scientific">Hymenobacter frigidus</name>
    <dbReference type="NCBI Taxonomy" id="1524095"/>
    <lineage>
        <taxon>Bacteria</taxon>
        <taxon>Pseudomonadati</taxon>
        <taxon>Bacteroidota</taxon>
        <taxon>Cytophagia</taxon>
        <taxon>Cytophagales</taxon>
        <taxon>Hymenobacteraceae</taxon>
        <taxon>Hymenobacter</taxon>
    </lineage>
</organism>
<comment type="caution">
    <text evidence="3">The sequence shown here is derived from an EMBL/GenBank/DDBJ whole genome shotgun (WGS) entry which is preliminary data.</text>
</comment>
<evidence type="ECO:0000259" key="2">
    <source>
        <dbReference type="Pfam" id="PF20606"/>
    </source>
</evidence>
<accession>A0ABQ1ZZY1</accession>
<name>A0ABQ1ZZY1_9BACT</name>
<dbReference type="EMBL" id="BMGY01000005">
    <property type="protein sequence ID" value="GGH81177.1"/>
    <property type="molecule type" value="Genomic_DNA"/>
</dbReference>
<evidence type="ECO:0000313" key="3">
    <source>
        <dbReference type="EMBL" id="GGH81177.1"/>
    </source>
</evidence>
<dbReference type="InterPro" id="IPR046478">
    <property type="entry name" value="DUF6799"/>
</dbReference>
<evidence type="ECO:0000256" key="1">
    <source>
        <dbReference type="SAM" id="MobiDB-lite"/>
    </source>
</evidence>
<feature type="compositionally biased region" description="Basic residues" evidence="1">
    <location>
        <begin position="166"/>
        <end position="186"/>
    </location>
</feature>
<evidence type="ECO:0000313" key="4">
    <source>
        <dbReference type="Proteomes" id="UP000637774"/>
    </source>
</evidence>
<feature type="domain" description="DUF6799" evidence="2">
    <location>
        <begin position="53"/>
        <end position="112"/>
    </location>
</feature>
<dbReference type="Proteomes" id="UP000637774">
    <property type="component" value="Unassembled WGS sequence"/>
</dbReference>
<feature type="region of interest" description="Disordered" evidence="1">
    <location>
        <begin position="127"/>
        <end position="186"/>
    </location>
</feature>